<comment type="caution">
    <text evidence="1">The sequence shown here is derived from an EMBL/GenBank/DDBJ whole genome shotgun (WGS) entry which is preliminary data.</text>
</comment>
<accession>A0A840P6I7</accession>
<proteinExistence type="predicted"/>
<evidence type="ECO:0000313" key="2">
    <source>
        <dbReference type="Proteomes" id="UP000578449"/>
    </source>
</evidence>
<dbReference type="EMBL" id="JACHGN010000007">
    <property type="protein sequence ID" value="MBB5134196.1"/>
    <property type="molecule type" value="Genomic_DNA"/>
</dbReference>
<dbReference type="RefSeq" id="WP_185051077.1">
    <property type="nucleotide sequence ID" value="NZ_BAABIX010000053.1"/>
</dbReference>
<protein>
    <submittedName>
        <fullName evidence="1">Uncharacterized protein</fullName>
    </submittedName>
</protein>
<reference evidence="1 2" key="1">
    <citation type="submission" date="2020-08" db="EMBL/GenBank/DDBJ databases">
        <title>Genomic Encyclopedia of Type Strains, Phase IV (KMG-IV): sequencing the most valuable type-strain genomes for metagenomic binning, comparative biology and taxonomic classification.</title>
        <authorList>
            <person name="Goeker M."/>
        </authorList>
    </citation>
    <scope>NUCLEOTIDE SEQUENCE [LARGE SCALE GENOMIC DNA]</scope>
    <source>
        <strain evidence="1 2">DSM 45615</strain>
    </source>
</reference>
<gene>
    <name evidence="1" type="ORF">HNP84_003922</name>
</gene>
<evidence type="ECO:0000313" key="1">
    <source>
        <dbReference type="EMBL" id="MBB5134196.1"/>
    </source>
</evidence>
<dbReference type="Proteomes" id="UP000578449">
    <property type="component" value="Unassembled WGS sequence"/>
</dbReference>
<name>A0A840P6I7_9ACTN</name>
<organism evidence="1 2">
    <name type="scientific">Thermocatellispora tengchongensis</name>
    <dbReference type="NCBI Taxonomy" id="1073253"/>
    <lineage>
        <taxon>Bacteria</taxon>
        <taxon>Bacillati</taxon>
        <taxon>Actinomycetota</taxon>
        <taxon>Actinomycetes</taxon>
        <taxon>Streptosporangiales</taxon>
        <taxon>Streptosporangiaceae</taxon>
        <taxon>Thermocatellispora</taxon>
    </lineage>
</organism>
<dbReference type="AlphaFoldDB" id="A0A840P6I7"/>
<sequence length="115" mass="12544">MTDIDTRKALINGLHDLADFFETNPDVPVPQYGITASYFPYRGPDEEITGEVDRIAALLGSSIDPESLPHGHYKTHISFGPVTYEAVAILAARRARHDAAASYYGCVTPYDTDAA</sequence>
<keyword evidence="2" id="KW-1185">Reference proteome</keyword>